<dbReference type="Pfam" id="PF08238">
    <property type="entry name" value="Sel1"/>
    <property type="match status" value="4"/>
</dbReference>
<reference evidence="4" key="1">
    <citation type="journal article" date="2019" name="Nat. Commun.">
        <title>Expansion of phycobilisome linker gene families in mesophilic red algae.</title>
        <authorList>
            <person name="Lee J."/>
            <person name="Kim D."/>
            <person name="Bhattacharya D."/>
            <person name="Yoon H.S."/>
        </authorList>
    </citation>
    <scope>NUCLEOTIDE SEQUENCE [LARGE SCALE GENOMIC DNA]</scope>
    <source>
        <strain evidence="4">CCMP 1328</strain>
    </source>
</reference>
<dbReference type="Proteomes" id="UP000324585">
    <property type="component" value="Unassembled WGS sequence"/>
</dbReference>
<evidence type="ECO:0000313" key="4">
    <source>
        <dbReference type="Proteomes" id="UP000324585"/>
    </source>
</evidence>
<dbReference type="InterPro" id="IPR011990">
    <property type="entry name" value="TPR-like_helical_dom_sf"/>
</dbReference>
<accession>A0A5J4Z0W2</accession>
<dbReference type="SUPFAM" id="SSF81901">
    <property type="entry name" value="HCP-like"/>
    <property type="match status" value="1"/>
</dbReference>
<feature type="compositionally biased region" description="Basic and acidic residues" evidence="2">
    <location>
        <begin position="148"/>
        <end position="175"/>
    </location>
</feature>
<dbReference type="InterPro" id="IPR006597">
    <property type="entry name" value="Sel1-like"/>
</dbReference>
<comment type="caution">
    <text evidence="3">The sequence shown here is derived from an EMBL/GenBank/DDBJ whole genome shotgun (WGS) entry which is preliminary data.</text>
</comment>
<dbReference type="PANTHER" id="PTHR11102">
    <property type="entry name" value="SEL-1-LIKE PROTEIN"/>
    <property type="match status" value="1"/>
</dbReference>
<dbReference type="PANTHER" id="PTHR11102:SF160">
    <property type="entry name" value="ERAD-ASSOCIATED E3 UBIQUITIN-PROTEIN LIGASE COMPONENT HRD3"/>
    <property type="match status" value="1"/>
</dbReference>
<evidence type="ECO:0000256" key="1">
    <source>
        <dbReference type="ARBA" id="ARBA00038101"/>
    </source>
</evidence>
<feature type="compositionally biased region" description="Basic and acidic residues" evidence="2">
    <location>
        <begin position="118"/>
        <end position="131"/>
    </location>
</feature>
<sequence length="345" mass="39119">MTCVLPIKLCRLRESAVFSRAVRGRTWSSAEACYMSSCMSRRASAFLRARIVRRSDVARQKANLCSAPVATTGLVSRTEMSHKPWLSWSGVRMFADTADLPRDQEERQAGADDVVMEDGARPHARQERESEGIADGADEENTPSKVEIVQERPTDSEPASKNKGSEKDWLEKVVLESDGGTEDDGVRRIRELAEQGDPDAQVRLGQYYESGKGGLRLDMSLALEWYRRAADQFHAPGEYEMGVNYYHGDGGLPEDERTAIYWFHRAAKQGHAPAQFWYGFFHEFGKGGLAINEIEAAKWYRKSAKQGYEEAQFYMGYCYEHGTCDFTIDKKKAEEWYNRCKKGLE</sequence>
<dbReference type="SMART" id="SM00671">
    <property type="entry name" value="SEL1"/>
    <property type="match status" value="4"/>
</dbReference>
<keyword evidence="4" id="KW-1185">Reference proteome</keyword>
<organism evidence="3 4">
    <name type="scientific">Porphyridium purpureum</name>
    <name type="common">Red alga</name>
    <name type="synonym">Porphyridium cruentum</name>
    <dbReference type="NCBI Taxonomy" id="35688"/>
    <lineage>
        <taxon>Eukaryota</taxon>
        <taxon>Rhodophyta</taxon>
        <taxon>Bangiophyceae</taxon>
        <taxon>Porphyridiales</taxon>
        <taxon>Porphyridiaceae</taxon>
        <taxon>Porphyridium</taxon>
    </lineage>
</organism>
<dbReference type="EMBL" id="VRMN01000001">
    <property type="protein sequence ID" value="KAA8497519.1"/>
    <property type="molecule type" value="Genomic_DNA"/>
</dbReference>
<comment type="similarity">
    <text evidence="1">Belongs to the sel-1 family.</text>
</comment>
<proteinExistence type="inferred from homology"/>
<evidence type="ECO:0000313" key="3">
    <source>
        <dbReference type="EMBL" id="KAA8497519.1"/>
    </source>
</evidence>
<dbReference type="OrthoDB" id="3997at2759"/>
<dbReference type="Gene3D" id="1.25.40.10">
    <property type="entry name" value="Tetratricopeptide repeat domain"/>
    <property type="match status" value="1"/>
</dbReference>
<dbReference type="AlphaFoldDB" id="A0A5J4Z0W2"/>
<protein>
    <submittedName>
        <fullName evidence="3">Secretory immunoglobulin A-binding protein EsiB</fullName>
    </submittedName>
</protein>
<gene>
    <name evidence="3" type="ORF">FVE85_5104</name>
</gene>
<evidence type="ECO:0000256" key="2">
    <source>
        <dbReference type="SAM" id="MobiDB-lite"/>
    </source>
</evidence>
<feature type="region of interest" description="Disordered" evidence="2">
    <location>
        <begin position="106"/>
        <end position="184"/>
    </location>
</feature>
<dbReference type="InterPro" id="IPR050767">
    <property type="entry name" value="Sel1_AlgK"/>
</dbReference>
<name>A0A5J4Z0W2_PORPP</name>